<dbReference type="PANTHER" id="PTHR32370">
    <property type="entry name" value="OS12G0117600 PROTEIN"/>
    <property type="match status" value="1"/>
</dbReference>
<reference evidence="9 10" key="1">
    <citation type="journal article" date="2020" name="Nat. Food">
        <title>A phased Vanilla planifolia genome enables genetic improvement of flavour and production.</title>
        <authorList>
            <person name="Hasing T."/>
            <person name="Tang H."/>
            <person name="Brym M."/>
            <person name="Khazi F."/>
            <person name="Huang T."/>
            <person name="Chambers A.H."/>
        </authorList>
    </citation>
    <scope>NUCLEOTIDE SEQUENCE [LARGE SCALE GENOMIC DNA]</scope>
    <source>
        <tissue evidence="7">Leaf</tissue>
    </source>
</reference>
<dbReference type="AlphaFoldDB" id="A0A835PIX0"/>
<evidence type="ECO:0000256" key="4">
    <source>
        <dbReference type="SAM" id="MobiDB-lite"/>
    </source>
</evidence>
<dbReference type="EMBL" id="JADCNL010000007">
    <property type="protein sequence ID" value="KAG0473858.1"/>
    <property type="molecule type" value="Genomic_DNA"/>
</dbReference>
<evidence type="ECO:0000259" key="6">
    <source>
        <dbReference type="PROSITE" id="PS51649"/>
    </source>
</evidence>
<keyword evidence="9" id="KW-1185">Reference proteome</keyword>
<evidence type="ECO:0000256" key="2">
    <source>
        <dbReference type="ARBA" id="ARBA00022786"/>
    </source>
</evidence>
<organism evidence="7 10">
    <name type="scientific">Vanilla planifolia</name>
    <name type="common">Vanilla</name>
    <dbReference type="NCBI Taxonomy" id="51239"/>
    <lineage>
        <taxon>Eukaryota</taxon>
        <taxon>Viridiplantae</taxon>
        <taxon>Streptophyta</taxon>
        <taxon>Embryophyta</taxon>
        <taxon>Tracheophyta</taxon>
        <taxon>Spermatophyta</taxon>
        <taxon>Magnoliopsida</taxon>
        <taxon>Liliopsida</taxon>
        <taxon>Asparagales</taxon>
        <taxon>Orchidaceae</taxon>
        <taxon>Vanilloideae</taxon>
        <taxon>Vanilleae</taxon>
        <taxon>Vanilla</taxon>
    </lineage>
</organism>
<evidence type="ECO:0000259" key="5">
    <source>
        <dbReference type="PROSITE" id="PS50097"/>
    </source>
</evidence>
<dbReference type="UniPathway" id="UPA00143"/>
<comment type="pathway">
    <text evidence="1">Protein modification; protein ubiquitination.</text>
</comment>
<dbReference type="SMART" id="SM00225">
    <property type="entry name" value="BTB"/>
    <property type="match status" value="1"/>
</dbReference>
<sequence length="554" mass="61788">MKYMKLGLKPDAFQSDRSNIRFVVSELATDIIINVGDVKFYLHKFPLLSKSSFLKRLLASTSEESGDEINIPDIPGGPATFEICAKFCYGMVVTLNAYNVVAARCAAEYLEMHDSMEKGNLVYKIDVFLTCSVFRSWKDMIIVLQTTRNLQPWAEDLKIVSNCIDSIASKASVDPSEVDWSYTYHKGKVPSENGADDQWNGVRKQQSVPKDWWAEDLCELEMDSYKRVIMAIKTKGRVSGDVIGGVLKAYAYRRLLGFYKSTTTNGDLTKYRLLLETIVWLLPIKRGTVSCSFLLKLLKAASFLDCSQDCKKELIKGIGQQLEEASVSDLLVPGPVGGNSMYDVDLILNIIEEFLRLEQSNSKCNPQTSGELQEFRNRMVAVSKLIDGCLIEAAKDTNLPLLKFVELAEIVSSSSRPVHDGLYCAIDMFLKEHPELTKSEKKNICRLMDCKKLSSDACMHVVQNDRLPLRVVVQVLFFEQVRRSTIAVCRSDLSSGAAQDNGGTSHGSSSAATMSNSGNEWDLLPTVGDVSSLRTTKLWKTEESSNFKVKHSVS</sequence>
<dbReference type="GO" id="GO:0016567">
    <property type="term" value="P:protein ubiquitination"/>
    <property type="evidence" value="ECO:0007669"/>
    <property type="project" value="UniProtKB-UniPathway"/>
</dbReference>
<dbReference type="Gene3D" id="3.30.710.10">
    <property type="entry name" value="Potassium Channel Kv1.1, Chain A"/>
    <property type="match status" value="1"/>
</dbReference>
<evidence type="ECO:0000313" key="10">
    <source>
        <dbReference type="Proteomes" id="UP000639772"/>
    </source>
</evidence>
<evidence type="ECO:0000256" key="1">
    <source>
        <dbReference type="ARBA" id="ARBA00004906"/>
    </source>
</evidence>
<dbReference type="InterPro" id="IPR000210">
    <property type="entry name" value="BTB/POZ_dom"/>
</dbReference>
<evidence type="ECO:0000313" key="7">
    <source>
        <dbReference type="EMBL" id="KAG0451092.1"/>
    </source>
</evidence>
<dbReference type="Proteomes" id="UP000636800">
    <property type="component" value="Chromosome 7"/>
</dbReference>
<comment type="caution">
    <text evidence="7">The sequence shown here is derived from an EMBL/GenBank/DDBJ whole genome shotgun (WGS) entry which is preliminary data.</text>
</comment>
<feature type="domain" description="BTB" evidence="5">
    <location>
        <begin position="29"/>
        <end position="97"/>
    </location>
</feature>
<dbReference type="EMBL" id="JADCNM010000081">
    <property type="protein sequence ID" value="KAG0451092.1"/>
    <property type="molecule type" value="Genomic_DNA"/>
</dbReference>
<dbReference type="Pfam" id="PF03000">
    <property type="entry name" value="NPH3"/>
    <property type="match status" value="1"/>
</dbReference>
<feature type="region of interest" description="Disordered" evidence="4">
    <location>
        <begin position="496"/>
        <end position="515"/>
    </location>
</feature>
<keyword evidence="2" id="KW-0833">Ubl conjugation pathway</keyword>
<evidence type="ECO:0000313" key="9">
    <source>
        <dbReference type="Proteomes" id="UP000636800"/>
    </source>
</evidence>
<dbReference type="PROSITE" id="PS51649">
    <property type="entry name" value="NPH3"/>
    <property type="match status" value="1"/>
</dbReference>
<evidence type="ECO:0000313" key="8">
    <source>
        <dbReference type="EMBL" id="KAG0473858.1"/>
    </source>
</evidence>
<dbReference type="CDD" id="cd18312">
    <property type="entry name" value="BTB_POZ_NPY3-like"/>
    <property type="match status" value="1"/>
</dbReference>
<accession>A0A835PIX0</accession>
<dbReference type="OrthoDB" id="624345at2759"/>
<dbReference type="Pfam" id="PF00651">
    <property type="entry name" value="BTB"/>
    <property type="match status" value="1"/>
</dbReference>
<dbReference type="InterPro" id="IPR011333">
    <property type="entry name" value="SKP1/BTB/POZ_sf"/>
</dbReference>
<comment type="similarity">
    <text evidence="3">Belongs to the NPH3 family.</text>
</comment>
<gene>
    <name evidence="8" type="ORF">HPP92_015715</name>
    <name evidence="7" type="ORF">HPP92_026438</name>
</gene>
<dbReference type="Proteomes" id="UP000639772">
    <property type="component" value="Unassembled WGS sequence"/>
</dbReference>
<proteinExistence type="inferred from homology"/>
<evidence type="ECO:0000256" key="3">
    <source>
        <dbReference type="PROSITE-ProRule" id="PRU00982"/>
    </source>
</evidence>
<dbReference type="SUPFAM" id="SSF54695">
    <property type="entry name" value="POZ domain"/>
    <property type="match status" value="1"/>
</dbReference>
<dbReference type="PROSITE" id="PS50097">
    <property type="entry name" value="BTB"/>
    <property type="match status" value="1"/>
</dbReference>
<name>A0A835PIX0_VANPL</name>
<dbReference type="InterPro" id="IPR043454">
    <property type="entry name" value="NPH3/RPT2-like"/>
</dbReference>
<protein>
    <recommendedName>
        <fullName evidence="11">Phototropic-responsive NPH3 family protein</fullName>
    </recommendedName>
</protein>
<feature type="compositionally biased region" description="Low complexity" evidence="4">
    <location>
        <begin position="501"/>
        <end position="515"/>
    </location>
</feature>
<evidence type="ECO:0008006" key="11">
    <source>
        <dbReference type="Google" id="ProtNLM"/>
    </source>
</evidence>
<dbReference type="InterPro" id="IPR027356">
    <property type="entry name" value="NPH3_dom"/>
</dbReference>
<feature type="domain" description="NPH3" evidence="6">
    <location>
        <begin position="211"/>
        <end position="482"/>
    </location>
</feature>